<protein>
    <submittedName>
        <fullName evidence="2">Uncharacterized protein</fullName>
    </submittedName>
</protein>
<feature type="compositionally biased region" description="Acidic residues" evidence="1">
    <location>
        <begin position="207"/>
        <end position="217"/>
    </location>
</feature>
<feature type="compositionally biased region" description="Polar residues" evidence="1">
    <location>
        <begin position="54"/>
        <end position="73"/>
    </location>
</feature>
<dbReference type="RefSeq" id="XP_013278398.1">
    <property type="nucleotide sequence ID" value="XM_013422944.1"/>
</dbReference>
<feature type="compositionally biased region" description="Acidic residues" evidence="1">
    <location>
        <begin position="246"/>
        <end position="260"/>
    </location>
</feature>
<evidence type="ECO:0000313" key="3">
    <source>
        <dbReference type="Proteomes" id="UP000053029"/>
    </source>
</evidence>
<keyword evidence="3" id="KW-1185">Reference proteome</keyword>
<evidence type="ECO:0000256" key="1">
    <source>
        <dbReference type="SAM" id="MobiDB-lite"/>
    </source>
</evidence>
<feature type="region of interest" description="Disordered" evidence="1">
    <location>
        <begin position="994"/>
        <end position="1015"/>
    </location>
</feature>
<evidence type="ECO:0000313" key="2">
    <source>
        <dbReference type="EMBL" id="KIW74590.1"/>
    </source>
</evidence>
<sequence length="1015" mass="111897">MAPRAKPTTTPTRSMTRPSAMRRTPAVPSPPAASASAATNQGATGNARNPITARRNNTTAPPNVATSSTQVGSTPAKAASAEVKAKATAAKKTPATTKHTKEPPNADKKDGKGSRGAVSQGTPDNTETSTDPEDGETSKSPRGQIGSLVSSPPPAIAMTTRKHDKTKAGKRKLKPLDEQAYVEEDDSEDELSAVSAEKIAPTSTVAVEDESSSEQEEINVPQVQKSRARKRKTRPFDYQAYKSDGDSEDDDDEDLDDDVPGDLPPNPLQRIHLRVNRDNHERHMRERAARRTQRSSPTSSSSSSSGPSEPPRTPRPAQRSPSLVSQRSARPRPKRKRTAPPTVVSPSTPQSRTSQPGAVDHNDPVVLAEQLFADVQKVPRSLDLDEISALFMVLQERISRFCGDHFAFGLTSEQEKAWPMHLLATKYLPLMLMTQRIADGCEYGWRNFFTKLEHRRHLVHGVIGEWFQQRIFKHTAFSIPDDKVRALEDIDRKYLHYDAFVRNKKKAECLEELKIGETYFPSAEFPNNYEHIDNLEIAARKMATNLLLVLEPLLPPPFFDPLVPKWRQSSRVRDEGAEMRFGILLELVELIRMAGSLHLCIRFAGVNGVVVRIAPHVPKGTRLSREDVDRNICVNAYRLNAQKAQSLPTSDQLKIKMTCFGRVEAVVPHGLDVLELEQAQEAARAAGQELTREEAEQRLFNLYPYDLQETDAARDAVADLAPIPGTEWSTMVLKTKIREIREKRYGRRPQEDERVERVDPKSGAFVTVYSRVAPSNIYCEWMSAQEASLFSHPEAQPPAQTLAEAVAEARREKYISCSLEDAALAVWNTVTQREFLEWLVFSGSIAGISALTAPWIGSTIESIHLGDRSRDLGTGIQLRATRALSAAANWRSALRDASAYVSQLVVPSASTVTVTSVVTDWATTTTTQPTNAGGPPLKGVSFTSVTPSESFVEDLPEALRGVTDTTRIPIPSDHPDFAMVASLFSEQMGFARAATLSTPQSERTPSSRISRSKVL</sequence>
<feature type="compositionally biased region" description="Polar residues" evidence="1">
    <location>
        <begin position="117"/>
        <end position="129"/>
    </location>
</feature>
<accession>A0A0D2G796</accession>
<organism evidence="2 3">
    <name type="scientific">Fonsecaea pedrosoi CBS 271.37</name>
    <dbReference type="NCBI Taxonomy" id="1442368"/>
    <lineage>
        <taxon>Eukaryota</taxon>
        <taxon>Fungi</taxon>
        <taxon>Dikarya</taxon>
        <taxon>Ascomycota</taxon>
        <taxon>Pezizomycotina</taxon>
        <taxon>Eurotiomycetes</taxon>
        <taxon>Chaetothyriomycetidae</taxon>
        <taxon>Chaetothyriales</taxon>
        <taxon>Herpotrichiellaceae</taxon>
        <taxon>Fonsecaea</taxon>
    </lineage>
</organism>
<dbReference type="STRING" id="1442368.A0A0D2G796"/>
<feature type="compositionally biased region" description="Low complexity" evidence="1">
    <location>
        <begin position="7"/>
        <end position="49"/>
    </location>
</feature>
<reference evidence="2 3" key="1">
    <citation type="submission" date="2015-01" db="EMBL/GenBank/DDBJ databases">
        <title>The Genome Sequence of Fonsecaea pedrosoi CBS 271.37.</title>
        <authorList>
            <consortium name="The Broad Institute Genomics Platform"/>
            <person name="Cuomo C."/>
            <person name="de Hoog S."/>
            <person name="Gorbushina A."/>
            <person name="Stielow B."/>
            <person name="Teixiera M."/>
            <person name="Abouelleil A."/>
            <person name="Chapman S.B."/>
            <person name="Priest M."/>
            <person name="Young S.K."/>
            <person name="Wortman J."/>
            <person name="Nusbaum C."/>
            <person name="Birren B."/>
        </authorList>
    </citation>
    <scope>NUCLEOTIDE SEQUENCE [LARGE SCALE GENOMIC DNA]</scope>
    <source>
        <strain evidence="2 3">CBS 271.37</strain>
    </source>
</reference>
<dbReference type="Proteomes" id="UP000053029">
    <property type="component" value="Unassembled WGS sequence"/>
</dbReference>
<feature type="compositionally biased region" description="Polar residues" evidence="1">
    <location>
        <begin position="319"/>
        <end position="328"/>
    </location>
</feature>
<gene>
    <name evidence="2" type="ORF">Z517_11360</name>
</gene>
<dbReference type="HOGENOM" id="CLU_301680_0_0_1"/>
<dbReference type="GeneID" id="25310850"/>
<dbReference type="AlphaFoldDB" id="A0A0D2G796"/>
<dbReference type="VEuPathDB" id="FungiDB:Z517_11360"/>
<feature type="compositionally biased region" description="Polar residues" evidence="1">
    <location>
        <begin position="995"/>
        <end position="1009"/>
    </location>
</feature>
<feature type="compositionally biased region" description="Basic residues" evidence="1">
    <location>
        <begin position="160"/>
        <end position="173"/>
    </location>
</feature>
<dbReference type="EMBL" id="KN846976">
    <property type="protein sequence ID" value="KIW74590.1"/>
    <property type="molecule type" value="Genomic_DNA"/>
</dbReference>
<name>A0A0D2G796_9EURO</name>
<dbReference type="OrthoDB" id="4159667at2759"/>
<feature type="region of interest" description="Disordered" evidence="1">
    <location>
        <begin position="1"/>
        <end position="360"/>
    </location>
</feature>
<feature type="compositionally biased region" description="Low complexity" evidence="1">
    <location>
        <begin position="74"/>
        <end position="97"/>
    </location>
</feature>
<feature type="compositionally biased region" description="Low complexity" evidence="1">
    <location>
        <begin position="294"/>
        <end position="307"/>
    </location>
</feature>
<feature type="compositionally biased region" description="Basic residues" evidence="1">
    <location>
        <begin position="329"/>
        <end position="338"/>
    </location>
</feature>
<feature type="compositionally biased region" description="Basic and acidic residues" evidence="1">
    <location>
        <begin position="275"/>
        <end position="289"/>
    </location>
</feature>
<feature type="compositionally biased region" description="Acidic residues" evidence="1">
    <location>
        <begin position="180"/>
        <end position="191"/>
    </location>
</feature>
<feature type="compositionally biased region" description="Basic and acidic residues" evidence="1">
    <location>
        <begin position="99"/>
        <end position="113"/>
    </location>
</feature>
<proteinExistence type="predicted"/>
<feature type="compositionally biased region" description="Low complexity" evidence="1">
    <location>
        <begin position="339"/>
        <end position="356"/>
    </location>
</feature>